<keyword evidence="1" id="KW-0812">Transmembrane</keyword>
<gene>
    <name evidence="2" type="ORF">SPIL2461_LOCUS22122</name>
</gene>
<sequence>ALLMFTPSGISTGIQVADGFSSALMLVTGGIFGWLSSNARAVYHEIMRWWGGPTEWRQIWEDYKKSRSEIMKQETHPDTRSYLISDLRQEFRDNYPQWAHKWN</sequence>
<evidence type="ECO:0000313" key="2">
    <source>
        <dbReference type="EMBL" id="CAE7759193.1"/>
    </source>
</evidence>
<organism evidence="2 3">
    <name type="scientific">Symbiodinium pilosum</name>
    <name type="common">Dinoflagellate</name>
    <dbReference type="NCBI Taxonomy" id="2952"/>
    <lineage>
        <taxon>Eukaryota</taxon>
        <taxon>Sar</taxon>
        <taxon>Alveolata</taxon>
        <taxon>Dinophyceae</taxon>
        <taxon>Suessiales</taxon>
        <taxon>Symbiodiniaceae</taxon>
        <taxon>Symbiodinium</taxon>
    </lineage>
</organism>
<dbReference type="Proteomes" id="UP000649617">
    <property type="component" value="Unassembled WGS sequence"/>
</dbReference>
<dbReference type="AlphaFoldDB" id="A0A812XT63"/>
<protein>
    <submittedName>
        <fullName evidence="2">Uncharacterized protein</fullName>
    </submittedName>
</protein>
<keyword evidence="1" id="KW-1133">Transmembrane helix</keyword>
<dbReference type="EMBL" id="CAJNIZ010046904">
    <property type="protein sequence ID" value="CAE7759193.1"/>
    <property type="molecule type" value="Genomic_DNA"/>
</dbReference>
<feature type="transmembrane region" description="Helical" evidence="1">
    <location>
        <begin position="20"/>
        <end position="39"/>
    </location>
</feature>
<evidence type="ECO:0000256" key="1">
    <source>
        <dbReference type="SAM" id="Phobius"/>
    </source>
</evidence>
<proteinExistence type="predicted"/>
<feature type="non-terminal residue" evidence="2">
    <location>
        <position position="1"/>
    </location>
</feature>
<evidence type="ECO:0000313" key="3">
    <source>
        <dbReference type="Proteomes" id="UP000649617"/>
    </source>
</evidence>
<keyword evidence="1" id="KW-0472">Membrane</keyword>
<accession>A0A812XT63</accession>
<keyword evidence="3" id="KW-1185">Reference proteome</keyword>
<name>A0A812XT63_SYMPI</name>
<reference evidence="2" key="1">
    <citation type="submission" date="2021-02" db="EMBL/GenBank/DDBJ databases">
        <authorList>
            <person name="Dougan E. K."/>
            <person name="Rhodes N."/>
            <person name="Thang M."/>
            <person name="Chan C."/>
        </authorList>
    </citation>
    <scope>NUCLEOTIDE SEQUENCE</scope>
</reference>
<dbReference type="OrthoDB" id="10380685at2759"/>
<comment type="caution">
    <text evidence="2">The sequence shown here is derived from an EMBL/GenBank/DDBJ whole genome shotgun (WGS) entry which is preliminary data.</text>
</comment>